<dbReference type="PIRSF" id="PIRSF031780">
    <property type="entry name" value="UCP031780"/>
    <property type="match status" value="1"/>
</dbReference>
<dbReference type="InterPro" id="IPR038293">
    <property type="entry name" value="ATPase_inh_sub_z_sf"/>
</dbReference>
<dbReference type="Proteomes" id="UP000646365">
    <property type="component" value="Unassembled WGS sequence"/>
</dbReference>
<gene>
    <name evidence="1" type="ORF">GCM10011611_27240</name>
</gene>
<proteinExistence type="predicted"/>
<dbReference type="Pfam" id="PF07345">
    <property type="entry name" value="ATPaseInh_sub_z"/>
    <property type="match status" value="1"/>
</dbReference>
<dbReference type="InterPro" id="IPR009945">
    <property type="entry name" value="ATPase_inh_sub_z"/>
</dbReference>
<accession>A0A8J2YTV3</accession>
<keyword evidence="2" id="KW-1185">Reference proteome</keyword>
<sequence>MTMFDDRERAEEHRFIQQRELPFRIAARRNRLLGLWAAERLGLTGEAATGYAQRLVVAEATSPGEDALVQKVACDLEAHGYWPAAAEVAEHLRHYAAEAARELGEEIASA</sequence>
<dbReference type="Gene3D" id="1.10.790.20">
    <property type="entry name" value="Domain of unknown function DUF1476"/>
    <property type="match status" value="1"/>
</dbReference>
<evidence type="ECO:0000313" key="2">
    <source>
        <dbReference type="Proteomes" id="UP000646365"/>
    </source>
</evidence>
<dbReference type="RefSeq" id="WP_189046545.1">
    <property type="nucleotide sequence ID" value="NZ_BMJQ01000006.1"/>
</dbReference>
<protein>
    <recommendedName>
        <fullName evidence="3">DUF1476 domain-containing protein</fullName>
    </recommendedName>
</protein>
<evidence type="ECO:0000313" key="1">
    <source>
        <dbReference type="EMBL" id="GGF19814.1"/>
    </source>
</evidence>
<dbReference type="AlphaFoldDB" id="A0A8J2YTV3"/>
<evidence type="ECO:0008006" key="3">
    <source>
        <dbReference type="Google" id="ProtNLM"/>
    </source>
</evidence>
<organism evidence="1 2">
    <name type="scientific">Aliidongia dinghuensis</name>
    <dbReference type="NCBI Taxonomy" id="1867774"/>
    <lineage>
        <taxon>Bacteria</taxon>
        <taxon>Pseudomonadati</taxon>
        <taxon>Pseudomonadota</taxon>
        <taxon>Alphaproteobacteria</taxon>
        <taxon>Rhodospirillales</taxon>
        <taxon>Dongiaceae</taxon>
        <taxon>Aliidongia</taxon>
    </lineage>
</organism>
<comment type="caution">
    <text evidence="1">The sequence shown here is derived from an EMBL/GenBank/DDBJ whole genome shotgun (WGS) entry which is preliminary data.</text>
</comment>
<name>A0A8J2YTV3_9PROT</name>
<dbReference type="EMBL" id="BMJQ01000006">
    <property type="protein sequence ID" value="GGF19814.1"/>
    <property type="molecule type" value="Genomic_DNA"/>
</dbReference>
<reference evidence="1" key="2">
    <citation type="submission" date="2020-09" db="EMBL/GenBank/DDBJ databases">
        <authorList>
            <person name="Sun Q."/>
            <person name="Zhou Y."/>
        </authorList>
    </citation>
    <scope>NUCLEOTIDE SEQUENCE</scope>
    <source>
        <strain evidence="1">CGMCC 1.15725</strain>
    </source>
</reference>
<reference evidence="1" key="1">
    <citation type="journal article" date="2014" name="Int. J. Syst. Evol. Microbiol.">
        <title>Complete genome sequence of Corynebacterium casei LMG S-19264T (=DSM 44701T), isolated from a smear-ripened cheese.</title>
        <authorList>
            <consortium name="US DOE Joint Genome Institute (JGI-PGF)"/>
            <person name="Walter F."/>
            <person name="Albersmeier A."/>
            <person name="Kalinowski J."/>
            <person name="Ruckert C."/>
        </authorList>
    </citation>
    <scope>NUCLEOTIDE SEQUENCE</scope>
    <source>
        <strain evidence="1">CGMCC 1.15725</strain>
    </source>
</reference>